<evidence type="ECO:0000313" key="2">
    <source>
        <dbReference type="Proteomes" id="UP000606786"/>
    </source>
</evidence>
<reference evidence="1" key="1">
    <citation type="submission" date="2020-11" db="EMBL/GenBank/DDBJ databases">
        <authorList>
            <person name="Whitehead M."/>
        </authorList>
    </citation>
    <scope>NUCLEOTIDE SEQUENCE</scope>
    <source>
        <strain evidence="1">EGII</strain>
    </source>
</reference>
<evidence type="ECO:0000313" key="1">
    <source>
        <dbReference type="EMBL" id="CAD6997793.1"/>
    </source>
</evidence>
<gene>
    <name evidence="1" type="ORF">CCAP1982_LOCUS6418</name>
</gene>
<protein>
    <submittedName>
        <fullName evidence="1">(Mediterranean fruit fly) hypothetical protein</fullName>
    </submittedName>
</protein>
<accession>A0A811UKY4</accession>
<name>A0A811UKY4_CERCA</name>
<dbReference type="Gene3D" id="1.20.5.170">
    <property type="match status" value="1"/>
</dbReference>
<proteinExistence type="predicted"/>
<comment type="caution">
    <text evidence="1">The sequence shown here is derived from an EMBL/GenBank/DDBJ whole genome shotgun (WGS) entry which is preliminary data.</text>
</comment>
<organism evidence="1 2">
    <name type="scientific">Ceratitis capitata</name>
    <name type="common">Mediterranean fruit fly</name>
    <name type="synonym">Tephritis capitata</name>
    <dbReference type="NCBI Taxonomy" id="7213"/>
    <lineage>
        <taxon>Eukaryota</taxon>
        <taxon>Metazoa</taxon>
        <taxon>Ecdysozoa</taxon>
        <taxon>Arthropoda</taxon>
        <taxon>Hexapoda</taxon>
        <taxon>Insecta</taxon>
        <taxon>Pterygota</taxon>
        <taxon>Neoptera</taxon>
        <taxon>Endopterygota</taxon>
        <taxon>Diptera</taxon>
        <taxon>Brachycera</taxon>
        <taxon>Muscomorpha</taxon>
        <taxon>Tephritoidea</taxon>
        <taxon>Tephritidae</taxon>
        <taxon>Ceratitis</taxon>
        <taxon>Ceratitis</taxon>
    </lineage>
</organism>
<sequence length="85" mass="9704">MRITVVSFSKDNHINTSISMPTAAEESIDAFQHYYSRPPERPKSRSWKQIIYDPEEKTYCGRTVDSWGEYIPDSIDSGVSGACIR</sequence>
<dbReference type="OrthoDB" id="5912413at2759"/>
<dbReference type="AlphaFoldDB" id="A0A811UKY4"/>
<dbReference type="Proteomes" id="UP000606786">
    <property type="component" value="Unassembled WGS sequence"/>
</dbReference>
<keyword evidence="2" id="KW-1185">Reference proteome</keyword>
<dbReference type="EMBL" id="CAJHJT010000012">
    <property type="protein sequence ID" value="CAD6997793.1"/>
    <property type="molecule type" value="Genomic_DNA"/>
</dbReference>